<protein>
    <recommendedName>
        <fullName evidence="3">DUF4258 domain-containing protein</fullName>
    </recommendedName>
</protein>
<evidence type="ECO:0000313" key="1">
    <source>
        <dbReference type="EMBL" id="PQJ96883.1"/>
    </source>
</evidence>
<evidence type="ECO:0008006" key="3">
    <source>
        <dbReference type="Google" id="ProtNLM"/>
    </source>
</evidence>
<geneLocation type="plasmid" evidence="1">
    <name>pCok386</name>
</geneLocation>
<organism evidence="1 2">
    <name type="scientific">Chromatium okenii</name>
    <dbReference type="NCBI Taxonomy" id="61644"/>
    <lineage>
        <taxon>Bacteria</taxon>
        <taxon>Pseudomonadati</taxon>
        <taxon>Pseudomonadota</taxon>
        <taxon>Gammaproteobacteria</taxon>
        <taxon>Chromatiales</taxon>
        <taxon>Chromatiaceae</taxon>
        <taxon>Chromatium</taxon>
    </lineage>
</organism>
<dbReference type="EMBL" id="PPGH01000027">
    <property type="protein sequence ID" value="PQJ96883.1"/>
    <property type="molecule type" value="Genomic_DNA"/>
</dbReference>
<sequence length="76" mass="8875">MDDMNTEIESVLQNPQLVRLSRSDKSVRLFYRFYAQTIVGSKWLCVVVKYTDIDAFIITAYLTDKPKAGEELWLIK</sequence>
<comment type="caution">
    <text evidence="1">The sequence shown here is derived from an EMBL/GenBank/DDBJ whole genome shotgun (WGS) entry which is preliminary data.</text>
</comment>
<keyword evidence="2" id="KW-1185">Reference proteome</keyword>
<proteinExistence type="predicted"/>
<gene>
    <name evidence="1" type="ORF">CXB77_05325</name>
</gene>
<dbReference type="OrthoDB" id="336534at2"/>
<accession>A0A2S7XTN0</accession>
<evidence type="ECO:0000313" key="2">
    <source>
        <dbReference type="Proteomes" id="UP000239936"/>
    </source>
</evidence>
<dbReference type="AlphaFoldDB" id="A0A2S7XTN0"/>
<reference evidence="1 2" key="1">
    <citation type="submission" date="2018-01" db="EMBL/GenBank/DDBJ databases">
        <title>The complete genome sequence of Chromatium okenii LaCa, a purple sulfur bacterium with a turbulent life.</title>
        <authorList>
            <person name="Luedin S.M."/>
            <person name="Liechti N."/>
            <person name="Storelli N."/>
            <person name="Danza F."/>
            <person name="Wittwer M."/>
            <person name="Pothier J.F."/>
            <person name="Tonolla M.A."/>
        </authorList>
    </citation>
    <scope>NUCLEOTIDE SEQUENCE [LARGE SCALE GENOMIC DNA]</scope>
    <source>
        <strain evidence="1 2">LaCa</strain>
        <plasmid evidence="1">pCok386</plasmid>
    </source>
</reference>
<dbReference type="Proteomes" id="UP000239936">
    <property type="component" value="Unassembled WGS sequence"/>
</dbReference>
<name>A0A2S7XTN0_9GAMM</name>
<keyword evidence="1" id="KW-0614">Plasmid</keyword>